<accession>A0A5D2GHV5</accession>
<organism evidence="2 3">
    <name type="scientific">Gossypium darwinii</name>
    <name type="common">Darwin's cotton</name>
    <name type="synonym">Gossypium barbadense var. darwinii</name>
    <dbReference type="NCBI Taxonomy" id="34276"/>
    <lineage>
        <taxon>Eukaryota</taxon>
        <taxon>Viridiplantae</taxon>
        <taxon>Streptophyta</taxon>
        <taxon>Embryophyta</taxon>
        <taxon>Tracheophyta</taxon>
        <taxon>Spermatophyta</taxon>
        <taxon>Magnoliopsida</taxon>
        <taxon>eudicotyledons</taxon>
        <taxon>Gunneridae</taxon>
        <taxon>Pentapetalae</taxon>
        <taxon>rosids</taxon>
        <taxon>malvids</taxon>
        <taxon>Malvales</taxon>
        <taxon>Malvaceae</taxon>
        <taxon>Malvoideae</taxon>
        <taxon>Gossypium</taxon>
    </lineage>
</organism>
<protein>
    <submittedName>
        <fullName evidence="2">Uncharacterized protein</fullName>
    </submittedName>
</protein>
<feature type="transmembrane region" description="Helical" evidence="1">
    <location>
        <begin position="7"/>
        <end position="26"/>
    </location>
</feature>
<keyword evidence="1" id="KW-1133">Transmembrane helix</keyword>
<evidence type="ECO:0000256" key="1">
    <source>
        <dbReference type="SAM" id="Phobius"/>
    </source>
</evidence>
<dbReference type="Proteomes" id="UP000323506">
    <property type="component" value="Chromosome A05"/>
</dbReference>
<dbReference type="EMBL" id="CM017692">
    <property type="protein sequence ID" value="TYH17552.1"/>
    <property type="molecule type" value="Genomic_DNA"/>
</dbReference>
<evidence type="ECO:0000313" key="3">
    <source>
        <dbReference type="Proteomes" id="UP000323506"/>
    </source>
</evidence>
<reference evidence="2 3" key="1">
    <citation type="submission" date="2019-06" db="EMBL/GenBank/DDBJ databases">
        <title>WGS assembly of Gossypium darwinii.</title>
        <authorList>
            <person name="Chen Z.J."/>
            <person name="Sreedasyam A."/>
            <person name="Ando A."/>
            <person name="Song Q."/>
            <person name="De L."/>
            <person name="Hulse-Kemp A."/>
            <person name="Ding M."/>
            <person name="Ye W."/>
            <person name="Kirkbride R."/>
            <person name="Jenkins J."/>
            <person name="Plott C."/>
            <person name="Lovell J."/>
            <person name="Lin Y.-M."/>
            <person name="Vaughn R."/>
            <person name="Liu B."/>
            <person name="Li W."/>
            <person name="Simpson S."/>
            <person name="Scheffler B."/>
            <person name="Saski C."/>
            <person name="Grover C."/>
            <person name="Hu G."/>
            <person name="Conover J."/>
            <person name="Carlson J."/>
            <person name="Shu S."/>
            <person name="Boston L."/>
            <person name="Williams M."/>
            <person name="Peterson D."/>
            <person name="Mcgee K."/>
            <person name="Jones D."/>
            <person name="Wendel J."/>
            <person name="Stelly D."/>
            <person name="Grimwood J."/>
            <person name="Schmutz J."/>
        </authorList>
    </citation>
    <scope>NUCLEOTIDE SEQUENCE [LARGE SCALE GENOMIC DNA]</scope>
    <source>
        <strain evidence="2">1808015.09</strain>
    </source>
</reference>
<keyword evidence="1" id="KW-0812">Transmembrane</keyword>
<keyword evidence="1" id="KW-0472">Membrane</keyword>
<evidence type="ECO:0000313" key="2">
    <source>
        <dbReference type="EMBL" id="TYH17552.1"/>
    </source>
</evidence>
<proteinExistence type="predicted"/>
<sequence>MTIEKRVGSGGHMSFLNILLLFYMFFRTVSPPRIPLETCCVALLSSPPRNQRSMAGDISLTFIFKRASIRL</sequence>
<keyword evidence="3" id="KW-1185">Reference proteome</keyword>
<name>A0A5D2GHV5_GOSDA</name>
<dbReference type="AlphaFoldDB" id="A0A5D2GHV5"/>
<gene>
    <name evidence="2" type="ORF">ES288_A05G199900v1</name>
</gene>